<feature type="compositionally biased region" description="Basic and acidic residues" evidence="1">
    <location>
        <begin position="161"/>
        <end position="182"/>
    </location>
</feature>
<feature type="compositionally biased region" description="Polar residues" evidence="1">
    <location>
        <begin position="1"/>
        <end position="10"/>
    </location>
</feature>
<organism evidence="2 3">
    <name type="scientific">Rhodococcus erythropolis</name>
    <name type="common">Arthrobacter picolinophilus</name>
    <dbReference type="NCBI Taxonomy" id="1833"/>
    <lineage>
        <taxon>Bacteria</taxon>
        <taxon>Bacillati</taxon>
        <taxon>Actinomycetota</taxon>
        <taxon>Actinomycetes</taxon>
        <taxon>Mycobacteriales</taxon>
        <taxon>Nocardiaceae</taxon>
        <taxon>Rhodococcus</taxon>
        <taxon>Rhodococcus erythropolis group</taxon>
    </lineage>
</organism>
<gene>
    <name evidence="2" type="ORF">G9444_1145</name>
</gene>
<protein>
    <submittedName>
        <fullName evidence="2">Uncharacterized protein</fullName>
    </submittedName>
</protein>
<name>A0A6G9CNE9_RHOER</name>
<feature type="region of interest" description="Disordered" evidence="1">
    <location>
        <begin position="1"/>
        <end position="104"/>
    </location>
</feature>
<feature type="compositionally biased region" description="Acidic residues" evidence="1">
    <location>
        <begin position="65"/>
        <end position="82"/>
    </location>
</feature>
<evidence type="ECO:0000313" key="3">
    <source>
        <dbReference type="Proteomes" id="UP000502345"/>
    </source>
</evidence>
<feature type="region of interest" description="Disordered" evidence="1">
    <location>
        <begin position="154"/>
        <end position="190"/>
    </location>
</feature>
<accession>A0A6G9CNE9</accession>
<evidence type="ECO:0000313" key="2">
    <source>
        <dbReference type="EMBL" id="QIP38389.1"/>
    </source>
</evidence>
<evidence type="ECO:0000256" key="1">
    <source>
        <dbReference type="SAM" id="MobiDB-lite"/>
    </source>
</evidence>
<dbReference type="AlphaFoldDB" id="A0A6G9CNE9"/>
<dbReference type="Proteomes" id="UP000502345">
    <property type="component" value="Chromosome"/>
</dbReference>
<proteinExistence type="predicted"/>
<reference evidence="2 3" key="1">
    <citation type="submission" date="2020-03" db="EMBL/GenBank/DDBJ databases">
        <title>Screen low temperature-resistant strains for efficient degradation of petroleum hydrocarbons under the low temperature.</title>
        <authorList>
            <person name="Wang Y."/>
            <person name="Chen J."/>
        </authorList>
    </citation>
    <scope>NUCLEOTIDE SEQUENCE [LARGE SCALE GENOMIC DNA]</scope>
    <source>
        <strain evidence="2 3">KB1</strain>
    </source>
</reference>
<dbReference type="EMBL" id="CP050124">
    <property type="protein sequence ID" value="QIP38389.1"/>
    <property type="molecule type" value="Genomic_DNA"/>
</dbReference>
<feature type="compositionally biased region" description="Basic and acidic residues" evidence="1">
    <location>
        <begin position="25"/>
        <end position="53"/>
    </location>
</feature>
<sequence length="190" mass="20400">MNAPMNTNDASGRASGTPRIARAGTDTDRVGGGNRDRGAHVTDQRPKTCRTGDPHPTTRVGGNDPGDELPDLVAAVEEEDESEQRQQCPGEDLADDCRRGQGAAGQGLTIGLHRLDDRITSLADLILAEVQRSTGEPVLNLRDAGRELVGELGQPVDELLDDKRHDSRDQSDRGKQNDDHSCRAGNSPHL</sequence>